<dbReference type="AlphaFoldDB" id="A0A917SDW2"/>
<dbReference type="PANTHER" id="PTHR43784">
    <property type="entry name" value="GDSL-LIKE LIPASE/ACYLHYDROLASE, PUTATIVE (AFU_ORTHOLOGUE AFUA_2G00820)-RELATED"/>
    <property type="match status" value="1"/>
</dbReference>
<dbReference type="InterPro" id="IPR013830">
    <property type="entry name" value="SGNH_hydro"/>
</dbReference>
<protein>
    <submittedName>
        <fullName evidence="2">Lysophospholipase</fullName>
    </submittedName>
</protein>
<dbReference type="InterPro" id="IPR053140">
    <property type="entry name" value="GDSL_Rv0518-like"/>
</dbReference>
<comment type="caution">
    <text evidence="2">The sequence shown here is derived from an EMBL/GenBank/DDBJ whole genome shotgun (WGS) entry which is preliminary data.</text>
</comment>
<sequence>MAIGDSATEGLQDIDEKGSYRGWADRLAEHIAAAQDERLEYANLAVRSLRLNEIRRTQFDRALALEPDLMSIVGGVNDVIAPRPDFGRIAADFESMFTEATARGITVFTFLMPDPSFLNPLGRYVKERAAILADITRAAAESAGVLVLDLSEYPVASDPRLWYEDRLHGNWLGHQRMAEAFADLLGYPGFEHWPEPIGGAPRRVHSLEKIGADIDWAVHWLGPWLGRGLVHMPHGRGITAKRPVPEVVGRRDRVA</sequence>
<dbReference type="EMBL" id="BMMZ01000010">
    <property type="protein sequence ID" value="GGL75336.1"/>
    <property type="molecule type" value="Genomic_DNA"/>
</dbReference>
<evidence type="ECO:0000313" key="3">
    <source>
        <dbReference type="Proteomes" id="UP000613840"/>
    </source>
</evidence>
<dbReference type="CDD" id="cd01832">
    <property type="entry name" value="SGNH_hydrolase_like_1"/>
    <property type="match status" value="1"/>
</dbReference>
<evidence type="ECO:0000259" key="1">
    <source>
        <dbReference type="Pfam" id="PF13472"/>
    </source>
</evidence>
<gene>
    <name evidence="2" type="ORF">GCM10011575_36910</name>
</gene>
<dbReference type="SUPFAM" id="SSF52266">
    <property type="entry name" value="SGNH hydrolase"/>
    <property type="match status" value="1"/>
</dbReference>
<dbReference type="Proteomes" id="UP000613840">
    <property type="component" value="Unassembled WGS sequence"/>
</dbReference>
<proteinExistence type="predicted"/>
<reference evidence="2" key="2">
    <citation type="submission" date="2020-09" db="EMBL/GenBank/DDBJ databases">
        <authorList>
            <person name="Sun Q."/>
            <person name="Zhou Y."/>
        </authorList>
    </citation>
    <scope>NUCLEOTIDE SEQUENCE</scope>
    <source>
        <strain evidence="2">CGMCC 4.7306</strain>
    </source>
</reference>
<name>A0A917SDW2_9ACTN</name>
<dbReference type="Gene3D" id="3.40.50.1110">
    <property type="entry name" value="SGNH hydrolase"/>
    <property type="match status" value="1"/>
</dbReference>
<organism evidence="2 3">
    <name type="scientific">Microlunatus endophyticus</name>
    <dbReference type="NCBI Taxonomy" id="1716077"/>
    <lineage>
        <taxon>Bacteria</taxon>
        <taxon>Bacillati</taxon>
        <taxon>Actinomycetota</taxon>
        <taxon>Actinomycetes</taxon>
        <taxon>Propionibacteriales</taxon>
        <taxon>Propionibacteriaceae</taxon>
        <taxon>Microlunatus</taxon>
    </lineage>
</organism>
<dbReference type="InterPro" id="IPR036514">
    <property type="entry name" value="SGNH_hydro_sf"/>
</dbReference>
<keyword evidence="3" id="KW-1185">Reference proteome</keyword>
<feature type="domain" description="SGNH hydrolase-type esterase" evidence="1">
    <location>
        <begin position="2"/>
        <end position="176"/>
    </location>
</feature>
<accession>A0A917SDW2</accession>
<reference evidence="2" key="1">
    <citation type="journal article" date="2014" name="Int. J. Syst. Evol. Microbiol.">
        <title>Complete genome sequence of Corynebacterium casei LMG S-19264T (=DSM 44701T), isolated from a smear-ripened cheese.</title>
        <authorList>
            <consortium name="US DOE Joint Genome Institute (JGI-PGF)"/>
            <person name="Walter F."/>
            <person name="Albersmeier A."/>
            <person name="Kalinowski J."/>
            <person name="Ruckert C."/>
        </authorList>
    </citation>
    <scope>NUCLEOTIDE SEQUENCE</scope>
    <source>
        <strain evidence="2">CGMCC 4.7306</strain>
    </source>
</reference>
<evidence type="ECO:0000313" key="2">
    <source>
        <dbReference type="EMBL" id="GGL75336.1"/>
    </source>
</evidence>
<dbReference type="PANTHER" id="PTHR43784:SF2">
    <property type="entry name" value="GDSL-LIKE LIPASE_ACYLHYDROLASE, PUTATIVE (AFU_ORTHOLOGUE AFUA_2G00820)-RELATED"/>
    <property type="match status" value="1"/>
</dbReference>
<dbReference type="Pfam" id="PF13472">
    <property type="entry name" value="Lipase_GDSL_2"/>
    <property type="match status" value="1"/>
</dbReference>